<evidence type="ECO:0000313" key="2">
    <source>
        <dbReference type="Proteomes" id="UP001165960"/>
    </source>
</evidence>
<keyword evidence="2" id="KW-1185">Reference proteome</keyword>
<proteinExistence type="predicted"/>
<sequence>MLGEAVQRAQMAALNPTRKPKWFLDAPLDSLNSFSNELVYSTNTVVVKIKGSAQTLTLVELPGFAFENKVFFLSNSVDYFKALVATYLANPQVYILTVTSFQNEAESKYIQESLDNYDPLRKRTFEILTKPDTIAPGMQETWFQRFKVQKAKLKLGSFIVNLPENDATFEDRIDQEKAYFHGEFPWNKVDGTLKNYLGVKNFLRALKAEFASDINTLRILRCKVTELIRAAEKELLALPKPLNQNPKLEFVSRIHSFIDFLKETLRARSSNMYFYQKIQLRFDAFIMGITQSHPRLILSDKHFVRSLKSTCKHVVYSSQDSLEYGFSIEHIEKILERQKGQDLACFVKGGVLNESIRKCQSGWLAQALKCLCDVEKEIRYALPGFLDQFFGNFQSLPMYIESKLDGLLYTLKQSVTERITEIHDMEIDSPATWDKENLDAIVGSYHDSIEDSIKPLRKHIKLVPPPN</sequence>
<gene>
    <name evidence="1" type="ORF">DSO57_1029443</name>
</gene>
<name>A0ACC2RS97_9FUNG</name>
<comment type="caution">
    <text evidence="1">The sequence shown here is derived from an EMBL/GenBank/DDBJ whole genome shotgun (WGS) entry which is preliminary data.</text>
</comment>
<evidence type="ECO:0000313" key="1">
    <source>
        <dbReference type="EMBL" id="KAJ9052903.1"/>
    </source>
</evidence>
<accession>A0ACC2RS97</accession>
<protein>
    <submittedName>
        <fullName evidence="1">Uncharacterized protein</fullName>
    </submittedName>
</protein>
<dbReference type="Proteomes" id="UP001165960">
    <property type="component" value="Unassembled WGS sequence"/>
</dbReference>
<dbReference type="EMBL" id="QTSX02006584">
    <property type="protein sequence ID" value="KAJ9052903.1"/>
    <property type="molecule type" value="Genomic_DNA"/>
</dbReference>
<reference evidence="1" key="1">
    <citation type="submission" date="2022-04" db="EMBL/GenBank/DDBJ databases">
        <title>Genome of the entomopathogenic fungus Entomophthora muscae.</title>
        <authorList>
            <person name="Elya C."/>
            <person name="Lovett B.R."/>
            <person name="Lee E."/>
            <person name="Macias A.M."/>
            <person name="Hajek A.E."/>
            <person name="De Bivort B.L."/>
            <person name="Kasson M.T."/>
            <person name="De Fine Licht H.H."/>
            <person name="Stajich J.E."/>
        </authorList>
    </citation>
    <scope>NUCLEOTIDE SEQUENCE</scope>
    <source>
        <strain evidence="1">Berkeley</strain>
    </source>
</reference>
<organism evidence="1 2">
    <name type="scientific">Entomophthora muscae</name>
    <dbReference type="NCBI Taxonomy" id="34485"/>
    <lineage>
        <taxon>Eukaryota</taxon>
        <taxon>Fungi</taxon>
        <taxon>Fungi incertae sedis</taxon>
        <taxon>Zoopagomycota</taxon>
        <taxon>Entomophthoromycotina</taxon>
        <taxon>Entomophthoromycetes</taxon>
        <taxon>Entomophthorales</taxon>
        <taxon>Entomophthoraceae</taxon>
        <taxon>Entomophthora</taxon>
    </lineage>
</organism>